<evidence type="ECO:0000313" key="1">
    <source>
        <dbReference type="EMBL" id="BDU77193.1"/>
    </source>
</evidence>
<dbReference type="EMBL" id="AP027081">
    <property type="protein sequence ID" value="BDU77193.1"/>
    <property type="molecule type" value="Genomic_DNA"/>
</dbReference>
<dbReference type="Proteomes" id="UP001228113">
    <property type="component" value="Chromosome"/>
</dbReference>
<accession>A0AA48HFB6</accession>
<dbReference type="AlphaFoldDB" id="A0AA48HFB6"/>
<organism evidence="1 2">
    <name type="scientific">Mesoterricola sediminis</name>
    <dbReference type="NCBI Taxonomy" id="2927980"/>
    <lineage>
        <taxon>Bacteria</taxon>
        <taxon>Pseudomonadati</taxon>
        <taxon>Acidobacteriota</taxon>
        <taxon>Holophagae</taxon>
        <taxon>Holophagales</taxon>
        <taxon>Holophagaceae</taxon>
        <taxon>Mesoterricola</taxon>
    </lineage>
</organism>
<sequence length="410" mass="43424">MKRILLAAGVAVLAGGGLWMTLRRAPTGTLLDEPASPFKVETAPPGWRVAFADGRLALRALRWLTPHQPGLLVAQVQTQSDRQQVTVFREGAAPTDLMVPRPQGVGEGYWRFARLEDARVLPDGSVLLLYLPGQAGDPSLAVCAEPGAGEARWSVRGTFTRMDLGGGAEGAVFLYGQAGPVLRVPVPGAGKRPAPREIELPPEAPSVDALLATGPSSFLAATPSGLSAWSAAKGWSHVAGPAERGLPCAEWRGSVVQAGRRFWWQAVPGRVAEVARDGSVIEDVEPGPLPAEDPFARDGRLLRLAGGDDKGRLWFAPAKPAVPADADPGGEWAAWLAAGLDRVYRWDPAREGLERLAWGQAWSLVRPPQDIPPGAPRLDPASGSLLLEGPPGAVWWAPLTALPFAPVQAR</sequence>
<evidence type="ECO:0000313" key="2">
    <source>
        <dbReference type="Proteomes" id="UP001228113"/>
    </source>
</evidence>
<proteinExistence type="predicted"/>
<dbReference type="KEGG" id="msea:METESE_21510"/>
<gene>
    <name evidence="1" type="ORF">METESE_21510</name>
</gene>
<dbReference type="RefSeq" id="WP_243335855.1">
    <property type="nucleotide sequence ID" value="NZ_AP027081.1"/>
</dbReference>
<protein>
    <submittedName>
        <fullName evidence="1">Uncharacterized protein</fullName>
    </submittedName>
</protein>
<reference evidence="1" key="1">
    <citation type="journal article" date="2023" name="Int. J. Syst. Evol. Microbiol.">
        <title>Mesoterricola silvestris gen. nov., sp. nov., Mesoterricola sediminis sp. nov., Geothrix oryzae sp. nov., Geothrix edaphica sp. nov., Geothrix rubra sp. nov., and Geothrix limicola sp. nov., six novel members of Acidobacteriota isolated from soils.</title>
        <authorList>
            <person name="Itoh H."/>
            <person name="Sugisawa Y."/>
            <person name="Mise K."/>
            <person name="Xu Z."/>
            <person name="Kuniyasu M."/>
            <person name="Ushijima N."/>
            <person name="Kawano K."/>
            <person name="Kobayashi E."/>
            <person name="Shiratori Y."/>
            <person name="Masuda Y."/>
            <person name="Senoo K."/>
        </authorList>
    </citation>
    <scope>NUCLEOTIDE SEQUENCE</scope>
    <source>
        <strain evidence="1">W786</strain>
    </source>
</reference>
<keyword evidence="2" id="KW-1185">Reference proteome</keyword>
<name>A0AA48HFB6_9BACT</name>